<dbReference type="PANTHER" id="PTHR20935">
    <property type="entry name" value="PHOSPHOGLYCERATE MUTASE-RELATED"/>
    <property type="match status" value="1"/>
</dbReference>
<dbReference type="CDD" id="cd07067">
    <property type="entry name" value="HP_PGM_like"/>
    <property type="match status" value="1"/>
</dbReference>
<dbReference type="EMBL" id="CAEZZV010000031">
    <property type="protein sequence ID" value="CAB4773159.1"/>
    <property type="molecule type" value="Genomic_DNA"/>
</dbReference>
<dbReference type="Gene3D" id="3.40.50.1240">
    <property type="entry name" value="Phosphoglycerate mutase-like"/>
    <property type="match status" value="1"/>
</dbReference>
<dbReference type="InterPro" id="IPR029033">
    <property type="entry name" value="His_PPase_superfam"/>
</dbReference>
<proteinExistence type="predicted"/>
<sequence length="185" mass="20512">MTRIYLIRHGRASAGWDTDIDPGLDDLGRQQAEETAIILARLSPMKLVSSPMLRCQQTAGFLSARWDNANVTVDPLVTEIPSPDGYELGERIEWLRNAMAGTWGELGPRYTDFRDQVVNFVATRDVDTVIFSHFIAINAVIGHCIKDDRLVIDSLDNASVTVVETDASGKVSLVERGRQANTLIR</sequence>
<dbReference type="SUPFAM" id="SSF53254">
    <property type="entry name" value="Phosphoglycerate mutase-like"/>
    <property type="match status" value="1"/>
</dbReference>
<dbReference type="InterPro" id="IPR013078">
    <property type="entry name" value="His_Pase_superF_clade-1"/>
</dbReference>
<name>A0A6J6VP14_9ZZZZ</name>
<evidence type="ECO:0000313" key="2">
    <source>
        <dbReference type="EMBL" id="CAB4773159.1"/>
    </source>
</evidence>
<dbReference type="SMART" id="SM00855">
    <property type="entry name" value="PGAM"/>
    <property type="match status" value="1"/>
</dbReference>
<dbReference type="Pfam" id="PF00300">
    <property type="entry name" value="His_Phos_1"/>
    <property type="match status" value="1"/>
</dbReference>
<dbReference type="PANTHER" id="PTHR20935:SF0">
    <property type="entry name" value="SERINE_THREONINE-PROTEIN PHOSPHATASE PGAM5, MITOCHONDRIAL"/>
    <property type="match status" value="1"/>
</dbReference>
<gene>
    <name evidence="2" type="ORF">UFOPK2921_00378</name>
</gene>
<dbReference type="GO" id="GO:0016787">
    <property type="term" value="F:hydrolase activity"/>
    <property type="evidence" value="ECO:0007669"/>
    <property type="project" value="UniProtKB-KW"/>
</dbReference>
<evidence type="ECO:0000256" key="1">
    <source>
        <dbReference type="ARBA" id="ARBA00022801"/>
    </source>
</evidence>
<accession>A0A6J6VP14</accession>
<keyword evidence="1" id="KW-0378">Hydrolase</keyword>
<dbReference type="InterPro" id="IPR051021">
    <property type="entry name" value="Mito_Ser/Thr_phosphatase"/>
</dbReference>
<reference evidence="2" key="1">
    <citation type="submission" date="2020-05" db="EMBL/GenBank/DDBJ databases">
        <authorList>
            <person name="Chiriac C."/>
            <person name="Salcher M."/>
            <person name="Ghai R."/>
            <person name="Kavagutti S V."/>
        </authorList>
    </citation>
    <scope>NUCLEOTIDE SEQUENCE</scope>
</reference>
<dbReference type="AlphaFoldDB" id="A0A6J6VP14"/>
<organism evidence="2">
    <name type="scientific">freshwater metagenome</name>
    <dbReference type="NCBI Taxonomy" id="449393"/>
    <lineage>
        <taxon>unclassified sequences</taxon>
        <taxon>metagenomes</taxon>
        <taxon>ecological metagenomes</taxon>
    </lineage>
</organism>
<protein>
    <submittedName>
        <fullName evidence="2">Unannotated protein</fullName>
    </submittedName>
</protein>